<dbReference type="Proteomes" id="UP000839702">
    <property type="component" value="Unassembled WGS sequence"/>
</dbReference>
<name>A0A1R3AZ62_SALEN</name>
<dbReference type="Proteomes" id="UP000037735">
    <property type="component" value="Unassembled WGS sequence"/>
</dbReference>
<evidence type="ECO:0000313" key="22">
    <source>
        <dbReference type="Proteomes" id="UP000037735"/>
    </source>
</evidence>
<dbReference type="EMBL" id="AAIUPJ010000006">
    <property type="protein sequence ID" value="ECI2604612.1"/>
    <property type="molecule type" value="Genomic_DNA"/>
</dbReference>
<evidence type="ECO:0000313" key="6">
    <source>
        <dbReference type="EMBL" id="ECI2604612.1"/>
    </source>
</evidence>
<dbReference type="EMBL" id="AAMAIN010000002">
    <property type="protein sequence ID" value="EDF2955588.1"/>
    <property type="molecule type" value="Genomic_DNA"/>
</dbReference>
<evidence type="ECO:0000313" key="3">
    <source>
        <dbReference type="EMBL" id="EBU8211030.1"/>
    </source>
</evidence>
<evidence type="ECO:0000313" key="24">
    <source>
        <dbReference type="Proteomes" id="UP000278953"/>
    </source>
</evidence>
<dbReference type="EMBL" id="AAMKIN010000001">
    <property type="protein sequence ID" value="EDI2529648.1"/>
    <property type="molecule type" value="Genomic_DNA"/>
</dbReference>
<dbReference type="Proteomes" id="UP000839685">
    <property type="component" value="Unassembled WGS sequence"/>
</dbReference>
<dbReference type="EMBL" id="DAAAMC010000091">
    <property type="protein sequence ID" value="HAA1100955.1"/>
    <property type="molecule type" value="Genomic_DNA"/>
</dbReference>
<dbReference type="Pfam" id="PF18144">
    <property type="entry name" value="SMODS"/>
    <property type="match status" value="1"/>
</dbReference>
<evidence type="ECO:0000313" key="14">
    <source>
        <dbReference type="EMBL" id="HAA1100955.1"/>
    </source>
</evidence>
<dbReference type="GO" id="GO:0051607">
    <property type="term" value="P:defense response to virus"/>
    <property type="evidence" value="ECO:0007669"/>
    <property type="project" value="UniProtKB-KW"/>
</dbReference>
<dbReference type="EMBL" id="AAMBFU010000002">
    <property type="protein sequence ID" value="EDF5684419.1"/>
    <property type="molecule type" value="Genomic_DNA"/>
</dbReference>
<dbReference type="Proteomes" id="UP000268418">
    <property type="component" value="Unassembled WGS sequence"/>
</dbReference>
<dbReference type="Proteomes" id="UP000839913">
    <property type="component" value="Unassembled WGS sequence"/>
</dbReference>
<gene>
    <name evidence="7" type="ORF">A3V28_07910</name>
    <name evidence="15" type="ORF">ABA47_0726</name>
    <name evidence="18" type="ORF">ACT96_01295</name>
    <name evidence="17" type="ORF">AGN17_01260</name>
    <name evidence="11" type="ORF">B0F61_06500</name>
    <name evidence="12" type="ORF">B9756_03255</name>
    <name evidence="9" type="ORF">BJO06_18700</name>
    <name evidence="8" type="ORF">BJO39_18100</name>
    <name evidence="10" type="ORF">BZ881_04095</name>
    <name evidence="21" type="ORF">C9F08_17245</name>
    <name evidence="13" type="ORF">CBQ45_01230</name>
    <name evidence="6" type="ORF">CBS77_11105</name>
    <name evidence="20" type="ORF">D4E56_19600</name>
    <name evidence="4" type="ORF">D8S08_20640</name>
    <name evidence="19" type="ORF">DLM07_18265</name>
    <name evidence="3" type="ORF">DLQ89_19345</name>
    <name evidence="5" type="ORF">EZX35_05060</name>
    <name evidence="14" type="ORF">GDN42_22810</name>
    <name evidence="16" type="ORF">ZQ07_02915</name>
</gene>
<dbReference type="Proteomes" id="UP000839635">
    <property type="component" value="Unassembled WGS sequence"/>
</dbReference>
<evidence type="ECO:0000259" key="2">
    <source>
        <dbReference type="Pfam" id="PF18134"/>
    </source>
</evidence>
<dbReference type="EMBL" id="AALRZM010000022">
    <property type="protein sequence ID" value="EDC7600187.1"/>
    <property type="molecule type" value="Genomic_DNA"/>
</dbReference>
<evidence type="ECO:0000313" key="8">
    <source>
        <dbReference type="EMBL" id="EDC7600187.1"/>
    </source>
</evidence>
<dbReference type="EMBL" id="RUPV01000021">
    <property type="protein sequence ID" value="MKZ74452.1"/>
    <property type="molecule type" value="Genomic_DNA"/>
</dbReference>
<reference evidence="14" key="7">
    <citation type="submission" date="2019-10" db="EMBL/GenBank/DDBJ databases">
        <authorList>
            <consortium name="NCBI Pathogen Detection Project"/>
        </authorList>
    </citation>
    <scope>NUCLEOTIDE SEQUENCE</scope>
    <source>
        <strain evidence="14">CAL-FD-2018-MI-1381-0006</strain>
    </source>
</reference>
<dbReference type="EMBL" id="LIHI01000001">
    <property type="protein sequence ID" value="KOX85830.1"/>
    <property type="molecule type" value="Genomic_DNA"/>
</dbReference>
<dbReference type="InterPro" id="IPR043519">
    <property type="entry name" value="NT_sf"/>
</dbReference>
<dbReference type="EMBL" id="AALIIV010000006">
    <property type="protein sequence ID" value="ECZ9358071.1"/>
    <property type="molecule type" value="Genomic_DNA"/>
</dbReference>
<dbReference type="EMBL" id="AAHDJF010000048">
    <property type="protein sequence ID" value="EBU8211030.1"/>
    <property type="molecule type" value="Genomic_DNA"/>
</dbReference>
<reference evidence="15 22" key="1">
    <citation type="submission" date="2015-08" db="EMBL/GenBank/DDBJ databases">
        <title>Draft genome sequence of a Salmonella Enteritidis strain from day-old chicks.</title>
        <authorList>
            <person name="Clemente L."/>
            <person name="Jones-Dias D."/>
            <person name="Egas C."/>
            <person name="Fookes M."/>
            <person name="Thomson N.R."/>
            <person name="Manageiro V."/>
            <person name="Canica M."/>
        </authorList>
    </citation>
    <scope>NUCLEOTIDE SEQUENCE [LARGE SCALE GENOMIC DNA]</scope>
    <source>
        <strain evidence="15 22">LV60</strain>
    </source>
</reference>
<dbReference type="EMBL" id="AAHQHJ010000045">
    <property type="protein sequence ID" value="EBZ1786298.1"/>
    <property type="molecule type" value="Genomic_DNA"/>
</dbReference>
<keyword evidence="3" id="KW-0808">Transferase</keyword>
<dbReference type="InterPro" id="IPR040511">
    <property type="entry name" value="AGS_C"/>
</dbReference>
<evidence type="ECO:0000313" key="4">
    <source>
        <dbReference type="EMBL" id="EBZ1786298.1"/>
    </source>
</evidence>
<reference evidence="7" key="6">
    <citation type="submission" date="2018-07" db="EMBL/GenBank/DDBJ databases">
        <authorList>
            <person name="Ashton P.M."/>
            <person name="Dallman T."/>
            <person name="Nair S."/>
            <person name="De Pinna E."/>
            <person name="Peters T."/>
            <person name="Grant K."/>
        </authorList>
    </citation>
    <scope>NUCLEOTIDE SEQUENCE [LARGE SCALE GENOMIC DNA]</scope>
    <source>
        <strain evidence="7">101434</strain>
        <strain evidence="19">149315</strain>
        <strain evidence="10">189235</strain>
        <strain evidence="16">38306</strain>
        <strain evidence="3">484130</strain>
        <strain evidence="20">572516</strain>
        <strain evidence="4">612542</strain>
        <strain evidence="5">684742</strain>
    </source>
</reference>
<dbReference type="EMBL" id="AAMFGN010000001">
    <property type="protein sequence ID" value="EDG7638399.1"/>
    <property type="molecule type" value="Genomic_DNA"/>
</dbReference>
<dbReference type="Proteomes" id="UP000839564">
    <property type="component" value="Unassembled WGS sequence"/>
</dbReference>
<evidence type="ECO:0000313" key="25">
    <source>
        <dbReference type="Proteomes" id="UP000297537"/>
    </source>
</evidence>
<dbReference type="EMBL" id="AALSAF010000012">
    <property type="protein sequence ID" value="EDC7689976.1"/>
    <property type="molecule type" value="Genomic_DNA"/>
</dbReference>
<dbReference type="OMA" id="MARAWKN"/>
<dbReference type="Proteomes" id="UP000885271">
    <property type="component" value="Unassembled WGS sequence"/>
</dbReference>
<evidence type="ECO:0000313" key="11">
    <source>
        <dbReference type="EMBL" id="EDF5684419.1"/>
    </source>
</evidence>
<evidence type="ECO:0000313" key="9">
    <source>
        <dbReference type="EMBL" id="EDC7689976.1"/>
    </source>
</evidence>
<dbReference type="Proteomes" id="UP000885269">
    <property type="component" value="Unassembled WGS sequence"/>
</dbReference>
<evidence type="ECO:0000313" key="19">
    <source>
        <dbReference type="EMBL" id="MJE24402.1"/>
    </source>
</evidence>
<evidence type="ECO:0000313" key="7">
    <source>
        <dbReference type="EMBL" id="ECZ9358071.1"/>
    </source>
</evidence>
<evidence type="ECO:0000313" key="18">
    <source>
        <dbReference type="EMBL" id="MIS06157.1"/>
    </source>
</evidence>
<keyword evidence="1" id="KW-0051">Antiviral defense</keyword>
<dbReference type="Proteomes" id="UP000839910">
    <property type="component" value="Unassembled WGS sequence"/>
</dbReference>
<dbReference type="EMBL" id="RSSM01000001">
    <property type="protein sequence ID" value="MIS06157.1"/>
    <property type="molecule type" value="Genomic_DNA"/>
</dbReference>
<dbReference type="RefSeq" id="WP_000102010.1">
    <property type="nucleotide sequence ID" value="NZ_CATNUL010000001.1"/>
</dbReference>
<reference evidence="14" key="2">
    <citation type="journal article" date="2018" name="Genome Biol.">
        <title>SKESA: strategic k-mer extension for scrupulous assemblies.</title>
        <authorList>
            <person name="Souvorov A."/>
            <person name="Agarwala R."/>
            <person name="Lipman D.J."/>
        </authorList>
    </citation>
    <scope>NUCLEOTIDE SEQUENCE</scope>
    <source>
        <strain evidence="14">CAL-FD-2018-MI-1381-0006</strain>
    </source>
</reference>
<dbReference type="CDD" id="cd05400">
    <property type="entry name" value="NT_2-5OAS_ClassI-CCAase"/>
    <property type="match status" value="1"/>
</dbReference>
<dbReference type="GO" id="GO:0016779">
    <property type="term" value="F:nucleotidyltransferase activity"/>
    <property type="evidence" value="ECO:0007669"/>
    <property type="project" value="InterPro"/>
</dbReference>
<dbReference type="AlphaFoldDB" id="A0A1R3AZ62"/>
<evidence type="ECO:0000313" key="10">
    <source>
        <dbReference type="EMBL" id="EDF2955588.1"/>
    </source>
</evidence>
<evidence type="ECO:0000313" key="17">
    <source>
        <dbReference type="EMBL" id="MIR92329.1"/>
    </source>
</evidence>
<dbReference type="InterPro" id="IPR006116">
    <property type="entry name" value="NT_2-5OAS_ClassI-CCAase"/>
</dbReference>
<reference evidence="11 24" key="4">
    <citation type="submission" date="2018-07" db="EMBL/GenBank/DDBJ databases">
        <authorList>
            <consortium name="GenomeTrakr network: Whole genome sequencing for foodborne pathogen traceback"/>
        </authorList>
    </citation>
    <scope>NUCLEOTIDE SEQUENCE [LARGE SCALE GENOMIC DNA]</scope>
    <source>
        <strain evidence="18 23">15MN00229</strain>
        <strain evidence="17 24">ARIM-SE2047-05</strain>
        <strain evidence="6">CFSAN061129</strain>
        <strain evidence="12">FSIS1700529</strain>
        <strain evidence="11">FSIS1709923</strain>
    </source>
</reference>
<evidence type="ECO:0000313" key="23">
    <source>
        <dbReference type="Proteomes" id="UP000268418"/>
    </source>
</evidence>
<feature type="domain" description="Adenylyl/Guanylyl and SMODS C-terminal sensor" evidence="2">
    <location>
        <begin position="295"/>
        <end position="421"/>
    </location>
</feature>
<evidence type="ECO:0000313" key="15">
    <source>
        <dbReference type="EMBL" id="KOX85830.1"/>
    </source>
</evidence>
<dbReference type="Proteomes" id="UP000839627">
    <property type="component" value="Unassembled WGS sequence"/>
</dbReference>
<organism evidence="15 22">
    <name type="scientific">Salmonella enteritidis</name>
    <dbReference type="NCBI Taxonomy" id="149539"/>
    <lineage>
        <taxon>Bacteria</taxon>
        <taxon>Pseudomonadati</taxon>
        <taxon>Pseudomonadota</taxon>
        <taxon>Gammaproteobacteria</taxon>
        <taxon>Enterobacterales</taxon>
        <taxon>Enterobacteriaceae</taxon>
        <taxon>Salmonella</taxon>
    </lineage>
</organism>
<comment type="caution">
    <text evidence="15">The sequence shown here is derived from an EMBL/GenBank/DDBJ whole genome shotgun (WGS) entry which is preliminary data.</text>
</comment>
<dbReference type="EMBL" id="AAHYCB010000002">
    <property type="protein sequence ID" value="ECB5911172.1"/>
    <property type="molecule type" value="Genomic_DNA"/>
</dbReference>
<dbReference type="Proteomes" id="UP000839912">
    <property type="component" value="Unassembled WGS sequence"/>
</dbReference>
<dbReference type="EMBL" id="RTCG01000041">
    <property type="protein sequence ID" value="MJE24402.1"/>
    <property type="molecule type" value="Genomic_DNA"/>
</dbReference>
<evidence type="ECO:0000313" key="20">
    <source>
        <dbReference type="EMBL" id="MKZ74452.1"/>
    </source>
</evidence>
<evidence type="ECO:0000313" key="16">
    <source>
        <dbReference type="EMBL" id="MIQ19570.1"/>
    </source>
</evidence>
<dbReference type="Proteomes" id="UP000839681">
    <property type="component" value="Unassembled WGS sequence"/>
</dbReference>
<reference evidence="21 25" key="3">
    <citation type="submission" date="2018-03" db="EMBL/GenBank/DDBJ databases">
        <title>Non-Typhoidal Salmonella genome sequencing and assembly.</title>
        <authorList>
            <person name="Matchawe C."/>
        </authorList>
    </citation>
    <scope>NUCLEOTIDE SEQUENCE [LARGE SCALE GENOMIC DNA]</scope>
    <source>
        <strain evidence="21 25">20dea</strain>
    </source>
</reference>
<dbReference type="Pfam" id="PF18134">
    <property type="entry name" value="AGS_C"/>
    <property type="match status" value="1"/>
</dbReference>
<dbReference type="Gene3D" id="3.30.460.10">
    <property type="entry name" value="Beta Polymerase, domain 2"/>
    <property type="match status" value="1"/>
</dbReference>
<evidence type="ECO:0000256" key="1">
    <source>
        <dbReference type="ARBA" id="ARBA00023118"/>
    </source>
</evidence>
<evidence type="ECO:0000313" key="21">
    <source>
        <dbReference type="EMBL" id="TGC93020.1"/>
    </source>
</evidence>
<dbReference type="Proteomes" id="UP000839657">
    <property type="component" value="Unassembled WGS sequence"/>
</dbReference>
<dbReference type="EMBL" id="RSSB01000001">
    <property type="protein sequence ID" value="MIR92329.1"/>
    <property type="molecule type" value="Genomic_DNA"/>
</dbReference>
<evidence type="ECO:0000313" key="5">
    <source>
        <dbReference type="EMBL" id="ECB5911172.1"/>
    </source>
</evidence>
<protein>
    <submittedName>
        <fullName evidence="3">Nucleotidyltransferase</fullName>
    </submittedName>
</protein>
<sequence length="423" mass="48780">MSTATDFKTLLDNIKIDNAGQISKRYGRITKALNQYFYNLDSKTANSLQVGSYGRFTGIRGISDLDMLYFLPATAWPRFRDRQSYLLQVVKTEIKKTFKNTDIRGDGQVVVVKFKNQEVEVVPVFSNEDGTFTYPDTHDGGSWKVCNPRAEMSSFRALNDDRKGHLRRLSKMIRAWKARHEVEISGFLIDTLCYNFFSNLTEYDDKSFKSYDQLSLDFFTFLENEGDRVFYYAPGSRSKVSVKKSFNKVAKLTKEYCEEALSATSENSRNLAWKKVFGRPFPNYTTKALSNVNVSEQFIEDQYEMNLYGHVSIECEIRKNNLLEALLSNLLGEGHDISTNRKLRFYVDEINNISHPYKIKWKIKNVGDEAERRGNVRGEILDDEGGSERFETADFSGPHFVECYVIYGNQVVARDRIDVPIHN</sequence>
<dbReference type="EMBL" id="RSQT01000003">
    <property type="protein sequence ID" value="MIQ19570.1"/>
    <property type="molecule type" value="Genomic_DNA"/>
</dbReference>
<evidence type="ECO:0000313" key="13">
    <source>
        <dbReference type="EMBL" id="EDI2529648.1"/>
    </source>
</evidence>
<proteinExistence type="predicted"/>
<dbReference type="Proteomes" id="UP000885292">
    <property type="component" value="Unassembled WGS sequence"/>
</dbReference>
<evidence type="ECO:0000313" key="12">
    <source>
        <dbReference type="EMBL" id="EDG7638399.1"/>
    </source>
</evidence>
<reference evidence="8" key="5">
    <citation type="submission" date="2018-07" db="EMBL/GenBank/DDBJ databases">
        <authorList>
            <consortium name="PulseNet: The National Subtyping Network for Foodborne Disease Surveillance"/>
            <person name="Tarr C.L."/>
            <person name="Trees E."/>
            <person name="Katz L.S."/>
            <person name="Carleton-Romer H.A."/>
            <person name="Stroika S."/>
            <person name="Kucerova Z."/>
            <person name="Roache K.F."/>
            <person name="Sabol A.L."/>
            <person name="Besser J."/>
            <person name="Gerner-Smidt P."/>
        </authorList>
    </citation>
    <scope>NUCLEOTIDE SEQUENCE [LARGE SCALE GENOMIC DNA]</scope>
    <source>
        <strain evidence="9">PNUSAS004231</strain>
        <strain evidence="8">PNUSAS004368</strain>
        <strain evidence="13">PNUSAS013738</strain>
    </source>
</reference>
<dbReference type="EMBL" id="PYKJ01000370">
    <property type="protein sequence ID" value="TGC93020.1"/>
    <property type="molecule type" value="Genomic_DNA"/>
</dbReference>
<dbReference type="Proteomes" id="UP000297537">
    <property type="component" value="Unassembled WGS sequence"/>
</dbReference>
<dbReference type="SUPFAM" id="SSF81301">
    <property type="entry name" value="Nucleotidyltransferase"/>
    <property type="match status" value="1"/>
</dbReference>
<dbReference type="Proteomes" id="UP000278953">
    <property type="component" value="Unassembled WGS sequence"/>
</dbReference>
<dbReference type="Proteomes" id="UP000839574">
    <property type="component" value="Unassembled WGS sequence"/>
</dbReference>
<dbReference type="KEGG" id="senl:IY59_10345"/>
<accession>A0A1R3AZ62</accession>